<protein>
    <recommendedName>
        <fullName evidence="6">Protein BatD</fullName>
    </recommendedName>
</protein>
<dbReference type="Proteomes" id="UP000596387">
    <property type="component" value="Chromosome"/>
</dbReference>
<dbReference type="InterPro" id="IPR025738">
    <property type="entry name" value="BatD"/>
</dbReference>
<keyword evidence="5" id="KW-1185">Reference proteome</keyword>
<name>A0ABX7F3V4_9RHOB</name>
<organism evidence="4 5">
    <name type="scientific">Ponticoccus alexandrii</name>
    <dbReference type="NCBI Taxonomy" id="1943633"/>
    <lineage>
        <taxon>Bacteria</taxon>
        <taxon>Pseudomonadati</taxon>
        <taxon>Pseudomonadota</taxon>
        <taxon>Alphaproteobacteria</taxon>
        <taxon>Rhodobacterales</taxon>
        <taxon>Roseobacteraceae</taxon>
        <taxon>Ponticoccus</taxon>
    </lineage>
</organism>
<evidence type="ECO:0000256" key="2">
    <source>
        <dbReference type="SAM" id="Phobius"/>
    </source>
</evidence>
<feature type="transmembrane region" description="Helical" evidence="2">
    <location>
        <begin position="288"/>
        <end position="307"/>
    </location>
</feature>
<evidence type="ECO:0008006" key="6">
    <source>
        <dbReference type="Google" id="ProtNLM"/>
    </source>
</evidence>
<feature type="chain" id="PRO_5045226295" description="Protein BatD" evidence="3">
    <location>
        <begin position="18"/>
        <end position="420"/>
    </location>
</feature>
<keyword evidence="3" id="KW-0732">Signal</keyword>
<keyword evidence="2" id="KW-1133">Transmembrane helix</keyword>
<dbReference type="PANTHER" id="PTHR40940">
    <property type="entry name" value="PROTEIN BATD-RELATED"/>
    <property type="match status" value="1"/>
</dbReference>
<accession>A0ABX7F3V4</accession>
<feature type="signal peptide" evidence="3">
    <location>
        <begin position="1"/>
        <end position="17"/>
    </location>
</feature>
<feature type="region of interest" description="Disordered" evidence="1">
    <location>
        <begin position="397"/>
        <end position="420"/>
    </location>
</feature>
<evidence type="ECO:0000313" key="5">
    <source>
        <dbReference type="Proteomes" id="UP000596387"/>
    </source>
</evidence>
<dbReference type="RefSeq" id="WP_082055861.1">
    <property type="nucleotide sequence ID" value="NZ_CP047166.1"/>
</dbReference>
<sequence>MRWLLLTLLMWPLCAQAQSRTVAPEDLSLTVEVIEGPATPYTREMVMIVIRGTYRRHVTREQLEQPDLDGFNWTQLGSDIWREERIRGRPVKVMERRMALYAERPGRLTIGAFTHHLTLTDEDDNWFPHDITSAPVTVEIAAPPVSDAEGWWFPAKRLEISDQWSNAPDRLTPGEGVLRIVRVEALGVTPEMIPPMPDLTSPSGMVFPHPEKRLVELTPYGPVSYAFWRWTIQPTNGRSAIVEPLEFSFYDTENRVMREVTISAQRVAYAEAGLPPPDVPVPTVRLPGWPLALLAGLVFAGGLLWVLKGRRADAAVLRRRLPWLDPQARRMLLAARRGDTAATRRAARGLLRGSGQAGAALLHRFDADRLRPGAEPPDLRAFARSVLGLLRRQGYRPNAALSDPRPRLTLGQGPRVTRAR</sequence>
<evidence type="ECO:0000256" key="3">
    <source>
        <dbReference type="SAM" id="SignalP"/>
    </source>
</evidence>
<evidence type="ECO:0000313" key="4">
    <source>
        <dbReference type="EMBL" id="QRF64900.1"/>
    </source>
</evidence>
<dbReference type="PANTHER" id="PTHR40940:SF1">
    <property type="entry name" value="PROTEIN BATD"/>
    <property type="match status" value="1"/>
</dbReference>
<evidence type="ECO:0000256" key="1">
    <source>
        <dbReference type="SAM" id="MobiDB-lite"/>
    </source>
</evidence>
<proteinExistence type="predicted"/>
<keyword evidence="2" id="KW-0812">Transmembrane</keyword>
<dbReference type="EMBL" id="CP047166">
    <property type="protein sequence ID" value="QRF64900.1"/>
    <property type="molecule type" value="Genomic_DNA"/>
</dbReference>
<gene>
    <name evidence="4" type="ORF">GQA70_00380</name>
</gene>
<reference evidence="4 5" key="1">
    <citation type="submission" date="2019-12" db="EMBL/GenBank/DDBJ databases">
        <title>Complete Genome Sequence of a Quorum-Sensing Bacterium,Rhodobacteraceae bacterium C31, Isolated from a marine microalgae symbiotic bacteria.</title>
        <authorList>
            <person name="Zhang Y."/>
        </authorList>
    </citation>
    <scope>NUCLEOTIDE SEQUENCE [LARGE SCALE GENOMIC DNA]</scope>
    <source>
        <strain evidence="4 5">C31</strain>
    </source>
</reference>
<keyword evidence="2" id="KW-0472">Membrane</keyword>